<evidence type="ECO:0000256" key="2">
    <source>
        <dbReference type="ARBA" id="ARBA00022630"/>
    </source>
</evidence>
<dbReference type="GO" id="GO:0004174">
    <property type="term" value="F:electron-transferring-flavoprotein dehydrogenase activity"/>
    <property type="evidence" value="ECO:0007669"/>
    <property type="project" value="TreeGrafter"/>
</dbReference>
<dbReference type="Proteomes" id="UP001443914">
    <property type="component" value="Unassembled WGS sequence"/>
</dbReference>
<protein>
    <recommendedName>
        <fullName evidence="6">FAD/NAD(P)-binding domain-containing protein</fullName>
    </recommendedName>
</protein>
<reference evidence="7" key="1">
    <citation type="submission" date="2024-03" db="EMBL/GenBank/DDBJ databases">
        <title>WGS assembly of Saponaria officinalis var. Norfolk2.</title>
        <authorList>
            <person name="Jenkins J."/>
            <person name="Shu S."/>
            <person name="Grimwood J."/>
            <person name="Barry K."/>
            <person name="Goodstein D."/>
            <person name="Schmutz J."/>
            <person name="Leebens-Mack J."/>
            <person name="Osbourn A."/>
        </authorList>
    </citation>
    <scope>NUCLEOTIDE SEQUENCE [LARGE SCALE GENOMIC DNA]</scope>
    <source>
        <strain evidence="7">JIC</strain>
    </source>
</reference>
<comment type="caution">
    <text evidence="7">The sequence shown here is derived from an EMBL/GenBank/DDBJ whole genome shotgun (WGS) entry which is preliminary data.</text>
</comment>
<organism evidence="7 8">
    <name type="scientific">Saponaria officinalis</name>
    <name type="common">Common soapwort</name>
    <name type="synonym">Lychnis saponaria</name>
    <dbReference type="NCBI Taxonomy" id="3572"/>
    <lineage>
        <taxon>Eukaryota</taxon>
        <taxon>Viridiplantae</taxon>
        <taxon>Streptophyta</taxon>
        <taxon>Embryophyta</taxon>
        <taxon>Tracheophyta</taxon>
        <taxon>Spermatophyta</taxon>
        <taxon>Magnoliopsida</taxon>
        <taxon>eudicotyledons</taxon>
        <taxon>Gunneridae</taxon>
        <taxon>Pentapetalae</taxon>
        <taxon>Caryophyllales</taxon>
        <taxon>Caryophyllaceae</taxon>
        <taxon>Caryophylleae</taxon>
        <taxon>Saponaria</taxon>
    </lineage>
</organism>
<evidence type="ECO:0000313" key="8">
    <source>
        <dbReference type="Proteomes" id="UP001443914"/>
    </source>
</evidence>
<comment type="similarity">
    <text evidence="1">Belongs to the FAD-dependent oxidoreductase family.</text>
</comment>
<sequence>MEKKNVVIIGGGVAGALLAKHLQDAAHVTLIDPKDYLEITWANLRSMVDQSFAERSMIYYSDFLPQVKLITSAANNITQTEVLTAHGDRIPYDYLVIATGHLHSDPLTRTDSLLKYHTSYDKISSSNTILIIGGGPTGVELAGEIISEFPDKKITLVNRGSRLLQFIGPKASQKALDWLISRNVDVLLNESVSLKPSSESVYETSGGETIVTDAYFNCTGKPLGSSWLKHTILKDNLDSKGALEVDKYLRVIGHKNVFAIGDITNVPELKQGFLAMKHADLTAKNLKLLFREGNEEKLDAYKPSQPLAFVSLGKKEGVAQVNKFTIGGCLPGFIKSKDLFVGKTRKTFGLNA</sequence>
<dbReference type="GO" id="GO:0005737">
    <property type="term" value="C:cytoplasm"/>
    <property type="evidence" value="ECO:0007669"/>
    <property type="project" value="TreeGrafter"/>
</dbReference>
<dbReference type="FunFam" id="3.50.50.100:FF:000006">
    <property type="entry name" value="apoptosis-inducing factor 2"/>
    <property type="match status" value="1"/>
</dbReference>
<evidence type="ECO:0000313" key="7">
    <source>
        <dbReference type="EMBL" id="KAK9733163.1"/>
    </source>
</evidence>
<keyword evidence="2" id="KW-0285">Flavoprotein</keyword>
<dbReference type="Gene3D" id="3.50.50.100">
    <property type="match status" value="1"/>
</dbReference>
<keyword evidence="4" id="KW-0560">Oxidoreductase</keyword>
<proteinExistence type="inferred from homology"/>
<keyword evidence="3" id="KW-0274">FAD</keyword>
<name>A0AAW1LJH8_SAPOF</name>
<evidence type="ECO:0000259" key="6">
    <source>
        <dbReference type="Pfam" id="PF07992"/>
    </source>
</evidence>
<evidence type="ECO:0000256" key="3">
    <source>
        <dbReference type="ARBA" id="ARBA00022827"/>
    </source>
</evidence>
<dbReference type="InterPro" id="IPR036188">
    <property type="entry name" value="FAD/NAD-bd_sf"/>
</dbReference>
<dbReference type="GO" id="GO:0050660">
    <property type="term" value="F:flavin adenine dinucleotide binding"/>
    <property type="evidence" value="ECO:0007669"/>
    <property type="project" value="TreeGrafter"/>
</dbReference>
<evidence type="ECO:0000256" key="4">
    <source>
        <dbReference type="ARBA" id="ARBA00023002"/>
    </source>
</evidence>
<dbReference type="InterPro" id="IPR023753">
    <property type="entry name" value="FAD/NAD-binding_dom"/>
</dbReference>
<dbReference type="PANTHER" id="PTHR43735:SF3">
    <property type="entry name" value="FERROPTOSIS SUPPRESSOR PROTEIN 1"/>
    <property type="match status" value="1"/>
</dbReference>
<dbReference type="AlphaFoldDB" id="A0AAW1LJH8"/>
<feature type="domain" description="FAD/NAD(P)-binding" evidence="6">
    <location>
        <begin position="5"/>
        <end position="269"/>
    </location>
</feature>
<comment type="function">
    <text evidence="5">Putative FAD-dependent oxidoreductase.</text>
</comment>
<dbReference type="Pfam" id="PF07992">
    <property type="entry name" value="Pyr_redox_2"/>
    <property type="match status" value="1"/>
</dbReference>
<dbReference type="EMBL" id="JBDFQZ010000004">
    <property type="protein sequence ID" value="KAK9733163.1"/>
    <property type="molecule type" value="Genomic_DNA"/>
</dbReference>
<gene>
    <name evidence="7" type="ORF">RND81_04G048000</name>
</gene>
<evidence type="ECO:0000256" key="1">
    <source>
        <dbReference type="ARBA" id="ARBA00006442"/>
    </source>
</evidence>
<accession>A0AAW1LJH8</accession>
<keyword evidence="8" id="KW-1185">Reference proteome</keyword>
<dbReference type="PANTHER" id="PTHR43735">
    <property type="entry name" value="APOPTOSIS-INDUCING FACTOR 1"/>
    <property type="match status" value="1"/>
</dbReference>
<evidence type="ECO:0000256" key="5">
    <source>
        <dbReference type="ARBA" id="ARBA00057036"/>
    </source>
</evidence>
<dbReference type="SUPFAM" id="SSF51905">
    <property type="entry name" value="FAD/NAD(P)-binding domain"/>
    <property type="match status" value="1"/>
</dbReference>
<dbReference type="PRINTS" id="PR00368">
    <property type="entry name" value="FADPNR"/>
</dbReference>